<dbReference type="EMBL" id="AP026798">
    <property type="protein sequence ID" value="BDR52256.1"/>
    <property type="molecule type" value="Genomic_DNA"/>
</dbReference>
<dbReference type="InterPro" id="IPR000792">
    <property type="entry name" value="Tscrpt_reg_LuxR_C"/>
</dbReference>
<dbReference type="InterPro" id="IPR039420">
    <property type="entry name" value="WalR-like"/>
</dbReference>
<keyword evidence="1 5" id="KW-0597">Phosphoprotein</keyword>
<evidence type="ECO:0000313" key="9">
    <source>
        <dbReference type="Proteomes" id="UP001321766"/>
    </source>
</evidence>
<keyword evidence="9" id="KW-1185">Reference proteome</keyword>
<keyword evidence="3 8" id="KW-0238">DNA-binding</keyword>
<organism evidence="8 9">
    <name type="scientific">Bombiscardovia nodaiensis</name>
    <dbReference type="NCBI Taxonomy" id="2932181"/>
    <lineage>
        <taxon>Bacteria</taxon>
        <taxon>Bacillati</taxon>
        <taxon>Actinomycetota</taxon>
        <taxon>Actinomycetes</taxon>
        <taxon>Bifidobacteriales</taxon>
        <taxon>Bifidobacteriaceae</taxon>
        <taxon>Bombiscardovia</taxon>
    </lineage>
</organism>
<feature type="domain" description="HTH luxR-type" evidence="6">
    <location>
        <begin position="159"/>
        <end position="224"/>
    </location>
</feature>
<dbReference type="PROSITE" id="PS50110">
    <property type="entry name" value="RESPONSE_REGULATORY"/>
    <property type="match status" value="1"/>
</dbReference>
<dbReference type="PROSITE" id="PS50043">
    <property type="entry name" value="HTH_LUXR_2"/>
    <property type="match status" value="1"/>
</dbReference>
<evidence type="ECO:0000259" key="7">
    <source>
        <dbReference type="PROSITE" id="PS50110"/>
    </source>
</evidence>
<dbReference type="PRINTS" id="PR00038">
    <property type="entry name" value="HTHLUXR"/>
</dbReference>
<gene>
    <name evidence="8" type="ORF">KIM372_01630</name>
</gene>
<dbReference type="SUPFAM" id="SSF52172">
    <property type="entry name" value="CheY-like"/>
    <property type="match status" value="1"/>
</dbReference>
<dbReference type="GO" id="GO:0003677">
    <property type="term" value="F:DNA binding"/>
    <property type="evidence" value="ECO:0007669"/>
    <property type="project" value="UniProtKB-KW"/>
</dbReference>
<dbReference type="CDD" id="cd06170">
    <property type="entry name" value="LuxR_C_like"/>
    <property type="match status" value="1"/>
</dbReference>
<evidence type="ECO:0000313" key="8">
    <source>
        <dbReference type="EMBL" id="BDR52256.1"/>
    </source>
</evidence>
<evidence type="ECO:0000256" key="3">
    <source>
        <dbReference type="ARBA" id="ARBA00023125"/>
    </source>
</evidence>
<dbReference type="InterPro" id="IPR001789">
    <property type="entry name" value="Sig_transdc_resp-reg_receiver"/>
</dbReference>
<feature type="domain" description="Response regulatory" evidence="7">
    <location>
        <begin position="3"/>
        <end position="125"/>
    </location>
</feature>
<dbReference type="InterPro" id="IPR011006">
    <property type="entry name" value="CheY-like_superfamily"/>
</dbReference>
<accession>A0ABM8B5Z7</accession>
<name>A0ABM8B5Z7_9BIFI</name>
<dbReference type="CDD" id="cd17535">
    <property type="entry name" value="REC_NarL-like"/>
    <property type="match status" value="1"/>
</dbReference>
<dbReference type="Pfam" id="PF00072">
    <property type="entry name" value="Response_reg"/>
    <property type="match status" value="1"/>
</dbReference>
<keyword evidence="4" id="KW-0804">Transcription</keyword>
<sequence length="235" mass="25676">MIPVMLVDDDRLTRMGLSLMISKDKALQVVAEADDGAQAIGLLRERQTQGHGLPQVILMDVRMPRMDGVDATRIISQEFPACKTLILTTYDQDDYAFSAIEAGASGFLLKDTKTAQLQAAVHAVAEGDAVLTPRITRQLLDRSRARQTVPPAADPNAAFRASFASLSERERELAALIAQGLNNAEIADRLVIEPTSARRAVSRLLAKLHLRDRVQVAVSWYKSGLGNKRGADNNF</sequence>
<dbReference type="PANTHER" id="PTHR43214:SF24">
    <property type="entry name" value="TRANSCRIPTIONAL REGULATORY PROTEIN NARL-RELATED"/>
    <property type="match status" value="1"/>
</dbReference>
<dbReference type="SMART" id="SM00448">
    <property type="entry name" value="REC"/>
    <property type="match status" value="1"/>
</dbReference>
<evidence type="ECO:0000259" key="6">
    <source>
        <dbReference type="PROSITE" id="PS50043"/>
    </source>
</evidence>
<dbReference type="InterPro" id="IPR016032">
    <property type="entry name" value="Sig_transdc_resp-reg_C-effctor"/>
</dbReference>
<dbReference type="Proteomes" id="UP001321766">
    <property type="component" value="Chromosome"/>
</dbReference>
<dbReference type="InterPro" id="IPR058245">
    <property type="entry name" value="NreC/VraR/RcsB-like_REC"/>
</dbReference>
<evidence type="ECO:0000256" key="5">
    <source>
        <dbReference type="PROSITE-ProRule" id="PRU00169"/>
    </source>
</evidence>
<evidence type="ECO:0000256" key="1">
    <source>
        <dbReference type="ARBA" id="ARBA00022553"/>
    </source>
</evidence>
<keyword evidence="2" id="KW-0805">Transcription regulation</keyword>
<evidence type="ECO:0000256" key="4">
    <source>
        <dbReference type="ARBA" id="ARBA00023163"/>
    </source>
</evidence>
<protein>
    <submittedName>
        <fullName evidence="8">DNA-binding response regulator</fullName>
    </submittedName>
</protein>
<dbReference type="Pfam" id="PF00196">
    <property type="entry name" value="GerE"/>
    <property type="match status" value="1"/>
</dbReference>
<reference evidence="8 9" key="1">
    <citation type="journal article" date="2023" name="Microbiol. Spectr.">
        <title>Symbiosis of Carpenter Bees with Uncharacterized Lactic Acid Bacteria Showing NAD Auxotrophy.</title>
        <authorList>
            <person name="Kawasaki S."/>
            <person name="Ozawa K."/>
            <person name="Mori T."/>
            <person name="Yamamoto A."/>
            <person name="Ito M."/>
            <person name="Ohkuma M."/>
            <person name="Sakamoto M."/>
            <person name="Matsutani M."/>
        </authorList>
    </citation>
    <scope>NUCLEOTIDE SEQUENCE [LARGE SCALE GENOMIC DNA]</scope>
    <source>
        <strain evidence="8 9">Kim37-2</strain>
    </source>
</reference>
<dbReference type="SUPFAM" id="SSF46894">
    <property type="entry name" value="C-terminal effector domain of the bipartite response regulators"/>
    <property type="match status" value="1"/>
</dbReference>
<dbReference type="Gene3D" id="3.40.50.2300">
    <property type="match status" value="1"/>
</dbReference>
<dbReference type="SMART" id="SM00421">
    <property type="entry name" value="HTH_LUXR"/>
    <property type="match status" value="1"/>
</dbReference>
<proteinExistence type="predicted"/>
<feature type="modified residue" description="4-aspartylphosphate" evidence="5">
    <location>
        <position position="60"/>
    </location>
</feature>
<dbReference type="PANTHER" id="PTHR43214">
    <property type="entry name" value="TWO-COMPONENT RESPONSE REGULATOR"/>
    <property type="match status" value="1"/>
</dbReference>
<evidence type="ECO:0000256" key="2">
    <source>
        <dbReference type="ARBA" id="ARBA00023015"/>
    </source>
</evidence>